<dbReference type="Proteomes" id="UP000887564">
    <property type="component" value="Unplaced"/>
</dbReference>
<reference evidence="3" key="1">
    <citation type="submission" date="2022-11" db="UniProtKB">
        <authorList>
            <consortium name="WormBaseParasite"/>
        </authorList>
    </citation>
    <scope>IDENTIFICATION</scope>
</reference>
<dbReference type="SUPFAM" id="SSF56112">
    <property type="entry name" value="Protein kinase-like (PK-like)"/>
    <property type="match status" value="1"/>
</dbReference>
<accession>A0A914R5I9</accession>
<protein>
    <submittedName>
        <fullName evidence="3">Serine-threonine/tyrosine-protein kinase catalytic domain-containing protein</fullName>
    </submittedName>
</protein>
<dbReference type="WBParaSite" id="PEQ_0000171601-mRNA-1">
    <property type="protein sequence ID" value="PEQ_0000171601-mRNA-1"/>
    <property type="gene ID" value="PEQ_0000171601"/>
</dbReference>
<dbReference type="GO" id="GO:0007169">
    <property type="term" value="P:cell surface receptor protein tyrosine kinase signaling pathway"/>
    <property type="evidence" value="ECO:0007669"/>
    <property type="project" value="TreeGrafter"/>
</dbReference>
<proteinExistence type="predicted"/>
<dbReference type="AlphaFoldDB" id="A0A914R5I9"/>
<keyword evidence="2" id="KW-1185">Reference proteome</keyword>
<dbReference type="Pfam" id="PF07714">
    <property type="entry name" value="PK_Tyr_Ser-Thr"/>
    <property type="match status" value="1"/>
</dbReference>
<dbReference type="PANTHER" id="PTHR24416">
    <property type="entry name" value="TYROSINE-PROTEIN KINASE RECEPTOR"/>
    <property type="match status" value="1"/>
</dbReference>
<dbReference type="PANTHER" id="PTHR24416:SF600">
    <property type="entry name" value="PDGF- AND VEGF-RECEPTOR RELATED, ISOFORM J"/>
    <property type="match status" value="1"/>
</dbReference>
<evidence type="ECO:0000313" key="3">
    <source>
        <dbReference type="WBParaSite" id="PEQ_0000171601-mRNA-1"/>
    </source>
</evidence>
<dbReference type="InterPro" id="IPR050122">
    <property type="entry name" value="RTK"/>
</dbReference>
<dbReference type="Gene3D" id="1.10.510.10">
    <property type="entry name" value="Transferase(Phosphotransferase) domain 1"/>
    <property type="match status" value="1"/>
</dbReference>
<dbReference type="GO" id="GO:0005886">
    <property type="term" value="C:plasma membrane"/>
    <property type="evidence" value="ECO:0007669"/>
    <property type="project" value="TreeGrafter"/>
</dbReference>
<evidence type="ECO:0000313" key="2">
    <source>
        <dbReference type="Proteomes" id="UP000887564"/>
    </source>
</evidence>
<sequence length="93" mass="10917">MEEDIYEARTGAKFPIKWTAPEAATCGNFTVKPSMLGYRMPMPRCCPEQIYSEVMLKCWDKVPERRPTFDHLFHFFDDYFVSSQPNYVPPSQN</sequence>
<evidence type="ECO:0000259" key="1">
    <source>
        <dbReference type="Pfam" id="PF07714"/>
    </source>
</evidence>
<dbReference type="GO" id="GO:0004714">
    <property type="term" value="F:transmembrane receptor protein tyrosine kinase activity"/>
    <property type="evidence" value="ECO:0007669"/>
    <property type="project" value="TreeGrafter"/>
</dbReference>
<name>A0A914R5I9_PAREQ</name>
<feature type="domain" description="Serine-threonine/tyrosine-protein kinase catalytic" evidence="1">
    <location>
        <begin position="37"/>
        <end position="74"/>
    </location>
</feature>
<dbReference type="InterPro" id="IPR001245">
    <property type="entry name" value="Ser-Thr/Tyr_kinase_cat_dom"/>
</dbReference>
<organism evidence="2 3">
    <name type="scientific">Parascaris equorum</name>
    <name type="common">Equine roundworm</name>
    <dbReference type="NCBI Taxonomy" id="6256"/>
    <lineage>
        <taxon>Eukaryota</taxon>
        <taxon>Metazoa</taxon>
        <taxon>Ecdysozoa</taxon>
        <taxon>Nematoda</taxon>
        <taxon>Chromadorea</taxon>
        <taxon>Rhabditida</taxon>
        <taxon>Spirurina</taxon>
        <taxon>Ascaridomorpha</taxon>
        <taxon>Ascaridoidea</taxon>
        <taxon>Ascarididae</taxon>
        <taxon>Parascaris</taxon>
    </lineage>
</organism>
<dbReference type="GO" id="GO:0043235">
    <property type="term" value="C:receptor complex"/>
    <property type="evidence" value="ECO:0007669"/>
    <property type="project" value="TreeGrafter"/>
</dbReference>
<dbReference type="InterPro" id="IPR011009">
    <property type="entry name" value="Kinase-like_dom_sf"/>
</dbReference>